<dbReference type="PROSITE" id="PS00079">
    <property type="entry name" value="MULTICOPPER_OXIDASE1"/>
    <property type="match status" value="1"/>
</dbReference>
<dbReference type="PROSITE" id="PS00080">
    <property type="entry name" value="MULTICOPPER_OXIDASE2"/>
    <property type="match status" value="1"/>
</dbReference>
<dbReference type="Gene3D" id="2.60.40.420">
    <property type="entry name" value="Cupredoxins - blue copper proteins"/>
    <property type="match status" value="3"/>
</dbReference>
<accession>K6WUR3</accession>
<dbReference type="InterPro" id="IPR034279">
    <property type="entry name" value="CuRO_3_CopA"/>
</dbReference>
<keyword evidence="3" id="KW-0186">Copper</keyword>
<keyword evidence="1" id="KW-0479">Metal-binding</keyword>
<sequence length="484" mass="51052">MAAAATLTACTGTRGATSAPPTPTFGAPSPVTPSAGQKVVEKALTAKPATLDLGGRSVATWAYGDTAPGPLVRATAGDLLRVTLDNQLPAETTIHWHGIRLHNAADGVPGQTQDAIRPGAKYAYEFTAPDPGTYFFHPHVGVQLDRGLYAPMVIDDPTEPGAYDAEWILVLDDWIDGTGTTPDEVLKSLVGDAGQSTGPMNGMDGMGGMDHGSMGNMGAAPWGDAGDVTYPLFLINGRPPTDPEVLTAKPGQRVRLRIISAASDTIFTVALGGHRLTVTQTDGWPVQPAEVDALYIGMGERYDAIVTLKDGVFPFVARPFGKTSGGQAMALVRTGSGTPPGADTSPKELSRQVLIGSELKPAASAKLSAREPDAVAQLTLDGSMKPYRWGMNGAKFGENEPLTVKAGQRLRIDARNLTMMTHPLHLHGHTFALPSGLRKDTVLMAPMQSFALDLDADNAGDWMVHCHNIYHAEAGMMIALNYTA</sequence>
<dbReference type="GO" id="GO:0016491">
    <property type="term" value="F:oxidoreductase activity"/>
    <property type="evidence" value="ECO:0007669"/>
    <property type="project" value="UniProtKB-KW"/>
</dbReference>
<dbReference type="PANTHER" id="PTHR11709:SF394">
    <property type="entry name" value="FI03373P-RELATED"/>
    <property type="match status" value="1"/>
</dbReference>
<dbReference type="CDD" id="cd13896">
    <property type="entry name" value="CuRO_3_CopA"/>
    <property type="match status" value="1"/>
</dbReference>
<evidence type="ECO:0000259" key="5">
    <source>
        <dbReference type="Pfam" id="PF00394"/>
    </source>
</evidence>
<dbReference type="EMBL" id="BAHD01000026">
    <property type="protein sequence ID" value="GAB95807.1"/>
    <property type="molecule type" value="Genomic_DNA"/>
</dbReference>
<dbReference type="CDD" id="cd13870">
    <property type="entry name" value="CuRO_2_CopA_like_1"/>
    <property type="match status" value="1"/>
</dbReference>
<dbReference type="InterPro" id="IPR045087">
    <property type="entry name" value="Cu-oxidase_fam"/>
</dbReference>
<dbReference type="AlphaFoldDB" id="K6WUR3"/>
<dbReference type="CDD" id="cd13861">
    <property type="entry name" value="CuRO_1_CumA_like"/>
    <property type="match status" value="1"/>
</dbReference>
<keyword evidence="9" id="KW-1185">Reference proteome</keyword>
<dbReference type="InterPro" id="IPR002355">
    <property type="entry name" value="Cu_oxidase_Cu_BS"/>
</dbReference>
<feature type="domain" description="Plastocyanin-like" evidence="6">
    <location>
        <begin position="372"/>
        <end position="481"/>
    </location>
</feature>
<dbReference type="InterPro" id="IPR033138">
    <property type="entry name" value="Cu_oxidase_CS"/>
</dbReference>
<evidence type="ECO:0000313" key="9">
    <source>
        <dbReference type="Proteomes" id="UP000008366"/>
    </source>
</evidence>
<dbReference type="InterPro" id="IPR011707">
    <property type="entry name" value="Cu-oxidase-like_N"/>
</dbReference>
<evidence type="ECO:0000256" key="4">
    <source>
        <dbReference type="SAM" id="MobiDB-lite"/>
    </source>
</evidence>
<organism evidence="8 9">
    <name type="scientific">Kineosphaera limosa NBRC 100340</name>
    <dbReference type="NCBI Taxonomy" id="1184609"/>
    <lineage>
        <taxon>Bacteria</taxon>
        <taxon>Bacillati</taxon>
        <taxon>Actinomycetota</taxon>
        <taxon>Actinomycetes</taxon>
        <taxon>Micrococcales</taxon>
        <taxon>Dermatophilaceae</taxon>
        <taxon>Kineosphaera</taxon>
    </lineage>
</organism>
<dbReference type="InterPro" id="IPR011706">
    <property type="entry name" value="Cu-oxidase_C"/>
</dbReference>
<dbReference type="Pfam" id="PF07731">
    <property type="entry name" value="Cu-oxidase_2"/>
    <property type="match status" value="1"/>
</dbReference>
<evidence type="ECO:0000259" key="7">
    <source>
        <dbReference type="Pfam" id="PF07732"/>
    </source>
</evidence>
<dbReference type="PANTHER" id="PTHR11709">
    <property type="entry name" value="MULTI-COPPER OXIDASE"/>
    <property type="match status" value="1"/>
</dbReference>
<evidence type="ECO:0000259" key="6">
    <source>
        <dbReference type="Pfam" id="PF07731"/>
    </source>
</evidence>
<reference evidence="8 9" key="1">
    <citation type="submission" date="2012-08" db="EMBL/GenBank/DDBJ databases">
        <title>Whole genome shotgun sequence of Kineosphaera limosa NBRC 100340.</title>
        <authorList>
            <person name="Yoshida I."/>
            <person name="Isaki S."/>
            <person name="Hosoyama A."/>
            <person name="Tsuchikane K."/>
            <person name="Katsumata H."/>
            <person name="Ando Y."/>
            <person name="Ohji S."/>
            <person name="Hamada M."/>
            <person name="Tamura T."/>
            <person name="Yamazoe A."/>
            <person name="Yamazaki S."/>
            <person name="Fujita N."/>
        </authorList>
    </citation>
    <scope>NUCLEOTIDE SEQUENCE [LARGE SCALE GENOMIC DNA]</scope>
    <source>
        <strain evidence="8 9">NBRC 100340</strain>
    </source>
</reference>
<protein>
    <submittedName>
        <fullName evidence="8">Putative multicopper oxidase</fullName>
    </submittedName>
</protein>
<evidence type="ECO:0000256" key="2">
    <source>
        <dbReference type="ARBA" id="ARBA00023002"/>
    </source>
</evidence>
<feature type="region of interest" description="Disordered" evidence="4">
    <location>
        <begin position="1"/>
        <end position="34"/>
    </location>
</feature>
<dbReference type="InterPro" id="IPR008972">
    <property type="entry name" value="Cupredoxin"/>
</dbReference>
<dbReference type="SUPFAM" id="SSF49503">
    <property type="entry name" value="Cupredoxins"/>
    <property type="match status" value="3"/>
</dbReference>
<dbReference type="Proteomes" id="UP000008366">
    <property type="component" value="Unassembled WGS sequence"/>
</dbReference>
<dbReference type="Pfam" id="PF07732">
    <property type="entry name" value="Cu-oxidase_3"/>
    <property type="match status" value="1"/>
</dbReference>
<feature type="compositionally biased region" description="Low complexity" evidence="4">
    <location>
        <begin position="1"/>
        <end position="17"/>
    </location>
</feature>
<keyword evidence="2" id="KW-0560">Oxidoreductase</keyword>
<dbReference type="GO" id="GO:0005507">
    <property type="term" value="F:copper ion binding"/>
    <property type="evidence" value="ECO:0007669"/>
    <property type="project" value="InterPro"/>
</dbReference>
<feature type="domain" description="Plastocyanin-like" evidence="7">
    <location>
        <begin position="54"/>
        <end position="158"/>
    </location>
</feature>
<evidence type="ECO:0000256" key="1">
    <source>
        <dbReference type="ARBA" id="ARBA00022723"/>
    </source>
</evidence>
<name>K6WUR3_9MICO</name>
<proteinExistence type="predicted"/>
<dbReference type="Pfam" id="PF00394">
    <property type="entry name" value="Cu-oxidase"/>
    <property type="match status" value="1"/>
</dbReference>
<dbReference type="InterPro" id="IPR001117">
    <property type="entry name" value="Cu-oxidase_2nd"/>
</dbReference>
<dbReference type="STRING" id="1184609.KILIM_026_00780"/>
<gene>
    <name evidence="8" type="ORF">KILIM_026_00780</name>
</gene>
<dbReference type="eggNOG" id="COG2132">
    <property type="taxonomic scope" value="Bacteria"/>
</dbReference>
<feature type="domain" description="Plastocyanin-like" evidence="5">
    <location>
        <begin position="233"/>
        <end position="321"/>
    </location>
</feature>
<evidence type="ECO:0000313" key="8">
    <source>
        <dbReference type="EMBL" id="GAB95807.1"/>
    </source>
</evidence>
<evidence type="ECO:0000256" key="3">
    <source>
        <dbReference type="ARBA" id="ARBA00023008"/>
    </source>
</evidence>
<comment type="caution">
    <text evidence="8">The sequence shown here is derived from an EMBL/GenBank/DDBJ whole genome shotgun (WGS) entry which is preliminary data.</text>
</comment>